<feature type="transmembrane region" description="Helical" evidence="2">
    <location>
        <begin position="23"/>
        <end position="43"/>
    </location>
</feature>
<name>A0A1I0PKS4_9EURY</name>
<accession>A0A1I0PKS4</accession>
<evidence type="ECO:0000256" key="1">
    <source>
        <dbReference type="SAM" id="MobiDB-lite"/>
    </source>
</evidence>
<keyword evidence="2" id="KW-0812">Transmembrane</keyword>
<feature type="transmembrane region" description="Helical" evidence="2">
    <location>
        <begin position="50"/>
        <end position="70"/>
    </location>
</feature>
<proteinExistence type="predicted"/>
<reference evidence="4" key="1">
    <citation type="submission" date="2016-10" db="EMBL/GenBank/DDBJ databases">
        <authorList>
            <person name="Varghese N."/>
        </authorList>
    </citation>
    <scope>NUCLEOTIDE SEQUENCE [LARGE SCALE GENOMIC DNA]</scope>
    <source>
        <strain evidence="4">CGMCC 1.12284</strain>
    </source>
</reference>
<evidence type="ECO:0000313" key="4">
    <source>
        <dbReference type="Proteomes" id="UP000183275"/>
    </source>
</evidence>
<keyword evidence="2" id="KW-1133">Transmembrane helix</keyword>
<dbReference type="STRING" id="1202768.SAMN05216285_2669"/>
<evidence type="ECO:0000313" key="3">
    <source>
        <dbReference type="EMBL" id="SEW14893.1"/>
    </source>
</evidence>
<organism evidence="3 4">
    <name type="scientific">Natrinema salifodinae</name>
    <dbReference type="NCBI Taxonomy" id="1202768"/>
    <lineage>
        <taxon>Archaea</taxon>
        <taxon>Methanobacteriati</taxon>
        <taxon>Methanobacteriota</taxon>
        <taxon>Stenosarchaea group</taxon>
        <taxon>Halobacteria</taxon>
        <taxon>Halobacteriales</taxon>
        <taxon>Natrialbaceae</taxon>
        <taxon>Natrinema</taxon>
    </lineage>
</organism>
<dbReference type="RefSeq" id="WP_049992317.1">
    <property type="nucleotide sequence ID" value="NZ_FOIS01000003.1"/>
</dbReference>
<gene>
    <name evidence="3" type="ORF">SAMN05216285_2669</name>
</gene>
<feature type="region of interest" description="Disordered" evidence="1">
    <location>
        <begin position="114"/>
        <end position="136"/>
    </location>
</feature>
<dbReference type="OrthoDB" id="206264at2157"/>
<feature type="compositionally biased region" description="Basic and acidic residues" evidence="1">
    <location>
        <begin position="122"/>
        <end position="136"/>
    </location>
</feature>
<sequence>MSEERAHSDTNADAADGGVVDTAAFWVSAIAGVAAAVGGVWLFQGPVYQTVLRVRPTVAGGGVGSGWVAGNTEPLINALLTVIHFADVIMGIFIILMVVIHWAAFRRLADRMQPPASAGTSADRDAEVATDGGESR</sequence>
<dbReference type="Proteomes" id="UP000183275">
    <property type="component" value="Unassembled WGS sequence"/>
</dbReference>
<keyword evidence="4" id="KW-1185">Reference proteome</keyword>
<dbReference type="AlphaFoldDB" id="A0A1I0PKS4"/>
<keyword evidence="2" id="KW-0472">Membrane</keyword>
<dbReference type="eggNOG" id="arCOG10142">
    <property type="taxonomic scope" value="Archaea"/>
</dbReference>
<protein>
    <submittedName>
        <fullName evidence="3">Uncharacterized protein</fullName>
    </submittedName>
</protein>
<evidence type="ECO:0000256" key="2">
    <source>
        <dbReference type="SAM" id="Phobius"/>
    </source>
</evidence>
<feature type="transmembrane region" description="Helical" evidence="2">
    <location>
        <begin position="82"/>
        <end position="105"/>
    </location>
</feature>
<dbReference type="EMBL" id="FOIS01000003">
    <property type="protein sequence ID" value="SEW14893.1"/>
    <property type="molecule type" value="Genomic_DNA"/>
</dbReference>